<evidence type="ECO:0000313" key="2">
    <source>
        <dbReference type="EMBL" id="KAJ4258137.1"/>
    </source>
</evidence>
<comment type="caution">
    <text evidence="2">The sequence shown here is derived from an EMBL/GenBank/DDBJ whole genome shotgun (WGS) entry which is preliminary data.</text>
</comment>
<dbReference type="OrthoDB" id="5396252at2759"/>
<organism evidence="2 3">
    <name type="scientific">Fusarium torreyae</name>
    <dbReference type="NCBI Taxonomy" id="1237075"/>
    <lineage>
        <taxon>Eukaryota</taxon>
        <taxon>Fungi</taxon>
        <taxon>Dikarya</taxon>
        <taxon>Ascomycota</taxon>
        <taxon>Pezizomycotina</taxon>
        <taxon>Sordariomycetes</taxon>
        <taxon>Hypocreomycetidae</taxon>
        <taxon>Hypocreales</taxon>
        <taxon>Nectriaceae</taxon>
        <taxon>Fusarium</taxon>
    </lineage>
</organism>
<dbReference type="Proteomes" id="UP001152049">
    <property type="component" value="Unassembled WGS sequence"/>
</dbReference>
<gene>
    <name evidence="2" type="ORF">NW762_008278</name>
</gene>
<reference evidence="2" key="1">
    <citation type="submission" date="2022-09" db="EMBL/GenBank/DDBJ databases">
        <title>Fusarium specimens isolated from Avocado Roots.</title>
        <authorList>
            <person name="Stajich J."/>
            <person name="Roper C."/>
            <person name="Heimlech-Rivalta G."/>
        </authorList>
    </citation>
    <scope>NUCLEOTIDE SEQUENCE</scope>
    <source>
        <strain evidence="2">CF00136</strain>
    </source>
</reference>
<feature type="region of interest" description="Disordered" evidence="1">
    <location>
        <begin position="526"/>
        <end position="569"/>
    </location>
</feature>
<accession>A0A9W8RZJ1</accession>
<dbReference type="AlphaFoldDB" id="A0A9W8RZJ1"/>
<dbReference type="EMBL" id="JAOQAZ010000016">
    <property type="protein sequence ID" value="KAJ4258137.1"/>
    <property type="molecule type" value="Genomic_DNA"/>
</dbReference>
<feature type="compositionally biased region" description="Polar residues" evidence="1">
    <location>
        <begin position="326"/>
        <end position="344"/>
    </location>
</feature>
<protein>
    <submittedName>
        <fullName evidence="2">Uncharacterized protein</fullName>
    </submittedName>
</protein>
<feature type="region of interest" description="Disordered" evidence="1">
    <location>
        <begin position="306"/>
        <end position="350"/>
    </location>
</feature>
<dbReference type="PANTHER" id="PTHR42068">
    <property type="entry name" value="YALI0B18964P"/>
    <property type="match status" value="1"/>
</dbReference>
<sequence>MDVTASTINRTSPLDLDFAKISPFFRPGSGFETIDTTAHLPSDSHQPSQAVADDRTALRFSSNAAIIEQYSKSWNNSEPQGDLVRSNNTGFEQLIGPTAGHTPRWPFINDDSLNTPDSLEAEPLFPTSRSAVNEPRQCHRIDEDLEDLAALYVQPLDAVPEVTEVEALPPPPPSRRTRGKVMTTAEFEALQKRKAREDAEKRFYEGEDEEDKFDYDCVDEADALKSQRIQRKKQQAHLDGYRQQMMKITKGPELPAYNSHSRVSSSWSMKSFKTFHGHPEETPEQYDNEDNDEDNVPLALLQIQRRSGGRDIPSRLAGGKPDSFPHLQSQPQPTTSLRRQNSRSPLPAFARKLPHDPFPGNVSNAWPLNNQQLVPGGLVGVIAIEERAKAMRRVVPSHGFQPMPDTNNAFNWTGAPYQQATMPSSYAMPGMQPPMPYSRPQTPVALPQLAPAPPADHMFNFLQAQTEFLRTMASMNHQRTNQSWDAFSSQQSVLNVGIPGAGSTYAPSNYAMSTYQQPVGYAPSVAPSERNNVGLPSRYRPVSKAASQPRSEKQSRSNDTETIKDWGGNGIKGLGASFTLPEDSTDDDDDEAFWRAKKAKRDRRRAVWIQENDLGVKPEWIV</sequence>
<feature type="compositionally biased region" description="Basic and acidic residues" evidence="1">
    <location>
        <begin position="550"/>
        <end position="564"/>
    </location>
</feature>
<name>A0A9W8RZJ1_9HYPO</name>
<dbReference type="PANTHER" id="PTHR42068:SF1">
    <property type="entry name" value="YALI0B18964P"/>
    <property type="match status" value="1"/>
</dbReference>
<proteinExistence type="predicted"/>
<evidence type="ECO:0000256" key="1">
    <source>
        <dbReference type="SAM" id="MobiDB-lite"/>
    </source>
</evidence>
<evidence type="ECO:0000313" key="3">
    <source>
        <dbReference type="Proteomes" id="UP001152049"/>
    </source>
</evidence>
<keyword evidence="3" id="KW-1185">Reference proteome</keyword>